<dbReference type="SUPFAM" id="SSF46689">
    <property type="entry name" value="Homeodomain-like"/>
    <property type="match status" value="1"/>
</dbReference>
<dbReference type="InterPro" id="IPR018060">
    <property type="entry name" value="HTH_AraC"/>
</dbReference>
<evidence type="ECO:0000313" key="5">
    <source>
        <dbReference type="EMBL" id="MBW7474652.1"/>
    </source>
</evidence>
<dbReference type="SMART" id="SM00342">
    <property type="entry name" value="HTH_ARAC"/>
    <property type="match status" value="1"/>
</dbReference>
<dbReference type="Pfam" id="PF12833">
    <property type="entry name" value="HTH_18"/>
    <property type="match status" value="1"/>
</dbReference>
<dbReference type="Proteomes" id="UP000812277">
    <property type="component" value="Unassembled WGS sequence"/>
</dbReference>
<accession>A0ABS7D401</accession>
<organism evidence="5 6">
    <name type="scientific">Paenibacillus oenotherae</name>
    <dbReference type="NCBI Taxonomy" id="1435645"/>
    <lineage>
        <taxon>Bacteria</taxon>
        <taxon>Bacillati</taxon>
        <taxon>Bacillota</taxon>
        <taxon>Bacilli</taxon>
        <taxon>Bacillales</taxon>
        <taxon>Paenibacillaceae</taxon>
        <taxon>Paenibacillus</taxon>
    </lineage>
</organism>
<sequence length="340" mass="38718">MQELSGVSVAFVYPIVKTIVIKGYDKGDFFRRANIDESLLQDTDARLPVEQFEGMIDLAAAITSDEAFGLHQGQALEVSDLGVLGYVMSHSKTIGQAIAAYQKYNVLVCSGFNISWEVEGDDVIITLTYSNPQKVASRHCKEEVFSSLYNLMVRLSCRTFSLKEVNFTHDLQIKADTYLEVLGIRPQFGRAANTIRIKKEILDYPILFADAKLLGTFEAIAEESRLRLIQGRIFSDQLYSWIIKNMPVQFPSLKDTAKAFRMSVRNLQVKLQQENTTFQDIMNRVRRELAVGYLAKPEYNIGEVAYLLHFSEPSAFQNAFKRWTGTTPRQYRMELMNVSK</sequence>
<keyword evidence="2" id="KW-0238">DNA-binding</keyword>
<comment type="caution">
    <text evidence="5">The sequence shown here is derived from an EMBL/GenBank/DDBJ whole genome shotgun (WGS) entry which is preliminary data.</text>
</comment>
<dbReference type="InterPro" id="IPR032687">
    <property type="entry name" value="AraC-type_N"/>
</dbReference>
<dbReference type="RefSeq" id="WP_219871872.1">
    <property type="nucleotide sequence ID" value="NZ_JAHZIJ010000003.1"/>
</dbReference>
<evidence type="ECO:0000256" key="3">
    <source>
        <dbReference type="ARBA" id="ARBA00023163"/>
    </source>
</evidence>
<keyword evidence="6" id="KW-1185">Reference proteome</keyword>
<dbReference type="PANTHER" id="PTHR47894:SF1">
    <property type="entry name" value="HTH-TYPE TRANSCRIPTIONAL REGULATOR VQSM"/>
    <property type="match status" value="1"/>
</dbReference>
<feature type="domain" description="HTH araC/xylS-type" evidence="4">
    <location>
        <begin position="236"/>
        <end position="334"/>
    </location>
</feature>
<keyword evidence="1" id="KW-0805">Transcription regulation</keyword>
<evidence type="ECO:0000313" key="6">
    <source>
        <dbReference type="Proteomes" id="UP000812277"/>
    </source>
</evidence>
<keyword evidence="3" id="KW-0804">Transcription</keyword>
<protein>
    <submittedName>
        <fullName evidence="5">AraC family transcriptional regulator</fullName>
    </submittedName>
</protein>
<dbReference type="PROSITE" id="PS01124">
    <property type="entry name" value="HTH_ARAC_FAMILY_2"/>
    <property type="match status" value="1"/>
</dbReference>
<gene>
    <name evidence="5" type="ORF">K0T92_07835</name>
</gene>
<dbReference type="InterPro" id="IPR009057">
    <property type="entry name" value="Homeodomain-like_sf"/>
</dbReference>
<dbReference type="PANTHER" id="PTHR47894">
    <property type="entry name" value="HTH-TYPE TRANSCRIPTIONAL REGULATOR GADX"/>
    <property type="match status" value="1"/>
</dbReference>
<evidence type="ECO:0000256" key="1">
    <source>
        <dbReference type="ARBA" id="ARBA00023015"/>
    </source>
</evidence>
<reference evidence="5 6" key="1">
    <citation type="submission" date="2021-07" db="EMBL/GenBank/DDBJ databases">
        <title>Paenibacillus radiodurans sp. nov., isolated from the southeastern edge of Tengger Desert.</title>
        <authorList>
            <person name="Zhang G."/>
        </authorList>
    </citation>
    <scope>NUCLEOTIDE SEQUENCE [LARGE SCALE GENOMIC DNA]</scope>
    <source>
        <strain evidence="5 6">DT7-4</strain>
    </source>
</reference>
<dbReference type="Gene3D" id="1.10.10.60">
    <property type="entry name" value="Homeodomain-like"/>
    <property type="match status" value="1"/>
</dbReference>
<evidence type="ECO:0000256" key="2">
    <source>
        <dbReference type="ARBA" id="ARBA00023125"/>
    </source>
</evidence>
<evidence type="ECO:0000259" key="4">
    <source>
        <dbReference type="PROSITE" id="PS01124"/>
    </source>
</evidence>
<proteinExistence type="predicted"/>
<name>A0ABS7D401_9BACL</name>
<dbReference type="EMBL" id="JAHZIJ010000003">
    <property type="protein sequence ID" value="MBW7474652.1"/>
    <property type="molecule type" value="Genomic_DNA"/>
</dbReference>
<dbReference type="Pfam" id="PF12625">
    <property type="entry name" value="Arabinose_bd"/>
    <property type="match status" value="1"/>
</dbReference>